<organism evidence="4 5">
    <name type="scientific">Viridibacterium curvum</name>
    <dbReference type="NCBI Taxonomy" id="1101404"/>
    <lineage>
        <taxon>Bacteria</taxon>
        <taxon>Pseudomonadati</taxon>
        <taxon>Pseudomonadota</taxon>
        <taxon>Betaproteobacteria</taxon>
        <taxon>Rhodocyclales</taxon>
        <taxon>Rhodocyclaceae</taxon>
        <taxon>Viridibacterium</taxon>
    </lineage>
</organism>
<dbReference type="EMBL" id="BAABLD010000002">
    <property type="protein sequence ID" value="GAA5160175.1"/>
    <property type="molecule type" value="Genomic_DNA"/>
</dbReference>
<dbReference type="Pfam" id="PF01774">
    <property type="entry name" value="UreD"/>
    <property type="match status" value="1"/>
</dbReference>
<keyword evidence="5" id="KW-1185">Reference proteome</keyword>
<gene>
    <name evidence="3" type="primary">ureD</name>
    <name evidence="4" type="ORF">GCM10025770_07560</name>
</gene>
<protein>
    <recommendedName>
        <fullName evidence="3">Urease accessory protein UreD</fullName>
    </recommendedName>
</protein>
<comment type="similarity">
    <text evidence="1 3">Belongs to the UreD family.</text>
</comment>
<keyword evidence="2 3" id="KW-0143">Chaperone</keyword>
<keyword evidence="3" id="KW-0996">Nickel insertion</keyword>
<evidence type="ECO:0000256" key="1">
    <source>
        <dbReference type="ARBA" id="ARBA00007177"/>
    </source>
</evidence>
<dbReference type="PANTHER" id="PTHR33643:SF1">
    <property type="entry name" value="UREASE ACCESSORY PROTEIN D"/>
    <property type="match status" value="1"/>
</dbReference>
<evidence type="ECO:0000256" key="2">
    <source>
        <dbReference type="ARBA" id="ARBA00023186"/>
    </source>
</evidence>
<reference evidence="5" key="1">
    <citation type="journal article" date="2019" name="Int. J. Syst. Evol. Microbiol.">
        <title>The Global Catalogue of Microorganisms (GCM) 10K type strain sequencing project: providing services to taxonomists for standard genome sequencing and annotation.</title>
        <authorList>
            <consortium name="The Broad Institute Genomics Platform"/>
            <consortium name="The Broad Institute Genome Sequencing Center for Infectious Disease"/>
            <person name="Wu L."/>
            <person name="Ma J."/>
        </authorList>
    </citation>
    <scope>NUCLEOTIDE SEQUENCE [LARGE SCALE GENOMIC DNA]</scope>
    <source>
        <strain evidence="5">JCM 18715</strain>
    </source>
</reference>
<sequence>MNAPLPPDSLTQTTSANWYASLSLRVEQREQRSVLTHNLHKGPLRVQKALYPEGDAVCQILTLHPPAGIAGGDQLEISLQVNTGAHAQVTTPGAGKWYKSLGPLATQHIQLTLAPQAVLEWLPQEVIVFDRACAQSATTITLGEGARCIGWDILCLGRTASGEHFNQGSFRQRIRLQRADGTPLWQEAMHLQGADDAMRAKVALGGYSVTGTLWLAGVAPDATLLESLRTVAIPGVQCGISALPHVTLVRVLSHSGEAARQYLEAVWALARPHILQRAAIKPRIWRT</sequence>
<evidence type="ECO:0000313" key="4">
    <source>
        <dbReference type="EMBL" id="GAA5160175.1"/>
    </source>
</evidence>
<name>A0ABP9QDP0_9RHOO</name>
<proteinExistence type="inferred from homology"/>
<dbReference type="PANTHER" id="PTHR33643">
    <property type="entry name" value="UREASE ACCESSORY PROTEIN D"/>
    <property type="match status" value="1"/>
</dbReference>
<dbReference type="HAMAP" id="MF_01384">
    <property type="entry name" value="UreD"/>
    <property type="match status" value="1"/>
</dbReference>
<dbReference type="RefSeq" id="WP_345531504.1">
    <property type="nucleotide sequence ID" value="NZ_BAABLD010000002.1"/>
</dbReference>
<comment type="subunit">
    <text evidence="3">UreD, UreF and UreG form a complex that acts as a GTP-hydrolysis-dependent molecular chaperone, activating the urease apoprotein by helping to assemble the nickel containing metallocenter of UreC. The UreE protein probably delivers the nickel.</text>
</comment>
<keyword evidence="3" id="KW-0963">Cytoplasm</keyword>
<dbReference type="Proteomes" id="UP001500547">
    <property type="component" value="Unassembled WGS sequence"/>
</dbReference>
<comment type="caution">
    <text evidence="4">The sequence shown here is derived from an EMBL/GenBank/DDBJ whole genome shotgun (WGS) entry which is preliminary data.</text>
</comment>
<dbReference type="InterPro" id="IPR002669">
    <property type="entry name" value="UreD"/>
</dbReference>
<accession>A0ABP9QDP0</accession>
<comment type="function">
    <text evidence="3">Required for maturation of urease via the functional incorporation of the urease nickel metallocenter.</text>
</comment>
<evidence type="ECO:0000313" key="5">
    <source>
        <dbReference type="Proteomes" id="UP001500547"/>
    </source>
</evidence>
<evidence type="ECO:0000256" key="3">
    <source>
        <dbReference type="HAMAP-Rule" id="MF_01384"/>
    </source>
</evidence>
<comment type="subcellular location">
    <subcellularLocation>
        <location evidence="3">Cytoplasm</location>
    </subcellularLocation>
</comment>